<comment type="subcellular location">
    <subcellularLocation>
        <location evidence="1 7">Cell membrane</location>
        <topology evidence="1 7">Multi-pass membrane protein</topology>
    </subcellularLocation>
</comment>
<protein>
    <submittedName>
        <fullName evidence="9">Putative aldouronate transport system permease protein</fullName>
    </submittedName>
</protein>
<dbReference type="SUPFAM" id="SSF161098">
    <property type="entry name" value="MetI-like"/>
    <property type="match status" value="1"/>
</dbReference>
<feature type="transmembrane region" description="Helical" evidence="7">
    <location>
        <begin position="79"/>
        <end position="99"/>
    </location>
</feature>
<accession>A0A1M5CS36</accession>
<feature type="transmembrane region" description="Helical" evidence="7">
    <location>
        <begin position="111"/>
        <end position="131"/>
    </location>
</feature>
<evidence type="ECO:0000256" key="7">
    <source>
        <dbReference type="RuleBase" id="RU363032"/>
    </source>
</evidence>
<dbReference type="CDD" id="cd06261">
    <property type="entry name" value="TM_PBP2"/>
    <property type="match status" value="1"/>
</dbReference>
<comment type="similarity">
    <text evidence="7">Belongs to the binding-protein-dependent transport system permease family.</text>
</comment>
<dbReference type="EMBL" id="FQVH01000030">
    <property type="protein sequence ID" value="SHF57558.1"/>
    <property type="molecule type" value="Genomic_DNA"/>
</dbReference>
<feature type="transmembrane region" description="Helical" evidence="7">
    <location>
        <begin position="258"/>
        <end position="277"/>
    </location>
</feature>
<evidence type="ECO:0000313" key="10">
    <source>
        <dbReference type="Proteomes" id="UP000184088"/>
    </source>
</evidence>
<dbReference type="AlphaFoldDB" id="A0A1M5CS36"/>
<keyword evidence="6 7" id="KW-0472">Membrane</keyword>
<gene>
    <name evidence="9" type="ORF">SAMN02746089_02182</name>
</gene>
<dbReference type="OrthoDB" id="61400at2"/>
<name>A0A1M5CS36_9THEO</name>
<evidence type="ECO:0000256" key="1">
    <source>
        <dbReference type="ARBA" id="ARBA00004651"/>
    </source>
</evidence>
<proteinExistence type="inferred from homology"/>
<dbReference type="InterPro" id="IPR000515">
    <property type="entry name" value="MetI-like"/>
</dbReference>
<feature type="transmembrane region" description="Helical" evidence="7">
    <location>
        <begin position="184"/>
        <end position="206"/>
    </location>
</feature>
<evidence type="ECO:0000259" key="8">
    <source>
        <dbReference type="PROSITE" id="PS50928"/>
    </source>
</evidence>
<dbReference type="InterPro" id="IPR035906">
    <property type="entry name" value="MetI-like_sf"/>
</dbReference>
<dbReference type="STRING" id="1121256.SAMN02746089_02182"/>
<dbReference type="GO" id="GO:0005886">
    <property type="term" value="C:plasma membrane"/>
    <property type="evidence" value="ECO:0007669"/>
    <property type="project" value="UniProtKB-SubCell"/>
</dbReference>
<evidence type="ECO:0000256" key="4">
    <source>
        <dbReference type="ARBA" id="ARBA00022692"/>
    </source>
</evidence>
<dbReference type="PANTHER" id="PTHR43744">
    <property type="entry name" value="ABC TRANSPORTER PERMEASE PROTEIN MG189-RELATED-RELATED"/>
    <property type="match status" value="1"/>
</dbReference>
<keyword evidence="3" id="KW-1003">Cell membrane</keyword>
<sequence>MKIKQSVGETIFDVINVIILFIIMVVTLYPFLYVVFASVSDPVKVMQSGSILLWPKGFQLGAYGMVFKNEMIAVGYKNTLIYVVAGTALNILLTSFGAYALSRKDLYGRDLFTFIIVFTMFFNGGLIPTFLLVKSLNMVNTMWAMIIPGAISVWNLIIMRTSFQGIPDSLIESAKLDGANDFTILFKIVIPLSLPVVAVMILFYGVGHWNDFFNALIYLRDKSLYPIQLVLRDILIANSTDSMTTGVVLDTLPISENVKYATVVVSTVPILLIYPFIQKYFVKGVMIGAIKE</sequence>
<evidence type="ECO:0000256" key="5">
    <source>
        <dbReference type="ARBA" id="ARBA00022989"/>
    </source>
</evidence>
<dbReference type="Pfam" id="PF00528">
    <property type="entry name" value="BPD_transp_1"/>
    <property type="match status" value="1"/>
</dbReference>
<reference evidence="9 10" key="1">
    <citation type="submission" date="2016-11" db="EMBL/GenBank/DDBJ databases">
        <authorList>
            <person name="Jaros S."/>
            <person name="Januszkiewicz K."/>
            <person name="Wedrychowicz H."/>
        </authorList>
    </citation>
    <scope>NUCLEOTIDE SEQUENCE [LARGE SCALE GENOMIC DNA]</scope>
    <source>
        <strain evidence="9 10">DSM 17918</strain>
    </source>
</reference>
<dbReference type="PROSITE" id="PS50928">
    <property type="entry name" value="ABC_TM1"/>
    <property type="match status" value="1"/>
</dbReference>
<dbReference type="Gene3D" id="1.10.3720.10">
    <property type="entry name" value="MetI-like"/>
    <property type="match status" value="1"/>
</dbReference>
<dbReference type="GO" id="GO:0055085">
    <property type="term" value="P:transmembrane transport"/>
    <property type="evidence" value="ECO:0007669"/>
    <property type="project" value="InterPro"/>
</dbReference>
<keyword evidence="4 7" id="KW-0812">Transmembrane</keyword>
<evidence type="ECO:0000256" key="2">
    <source>
        <dbReference type="ARBA" id="ARBA00022448"/>
    </source>
</evidence>
<keyword evidence="10" id="KW-1185">Reference proteome</keyword>
<evidence type="ECO:0000256" key="6">
    <source>
        <dbReference type="ARBA" id="ARBA00023136"/>
    </source>
</evidence>
<feature type="transmembrane region" description="Helical" evidence="7">
    <location>
        <begin position="12"/>
        <end position="36"/>
    </location>
</feature>
<evidence type="ECO:0000256" key="3">
    <source>
        <dbReference type="ARBA" id="ARBA00022475"/>
    </source>
</evidence>
<organism evidence="9 10">
    <name type="scientific">Caldanaerobius fijiensis DSM 17918</name>
    <dbReference type="NCBI Taxonomy" id="1121256"/>
    <lineage>
        <taxon>Bacteria</taxon>
        <taxon>Bacillati</taxon>
        <taxon>Bacillota</taxon>
        <taxon>Clostridia</taxon>
        <taxon>Thermoanaerobacterales</taxon>
        <taxon>Thermoanaerobacteraceae</taxon>
        <taxon>Caldanaerobius</taxon>
    </lineage>
</organism>
<feature type="domain" description="ABC transmembrane type-1" evidence="8">
    <location>
        <begin position="76"/>
        <end position="277"/>
    </location>
</feature>
<evidence type="ECO:0000313" key="9">
    <source>
        <dbReference type="EMBL" id="SHF57558.1"/>
    </source>
</evidence>
<keyword evidence="5 7" id="KW-1133">Transmembrane helix</keyword>
<dbReference type="Proteomes" id="UP000184088">
    <property type="component" value="Unassembled WGS sequence"/>
</dbReference>
<dbReference type="RefSeq" id="WP_073345226.1">
    <property type="nucleotide sequence ID" value="NZ_FQVH01000030.1"/>
</dbReference>
<keyword evidence="2 7" id="KW-0813">Transport</keyword>
<dbReference type="PANTHER" id="PTHR43744:SF9">
    <property type="entry name" value="POLYGALACTURONAN_RHAMNOGALACTURONAN TRANSPORT SYSTEM PERMEASE PROTEIN YTCP"/>
    <property type="match status" value="1"/>
</dbReference>